<dbReference type="InterPro" id="IPR014729">
    <property type="entry name" value="Rossmann-like_a/b/a_fold"/>
</dbReference>
<gene>
    <name evidence="9" type="primary">argG</name>
    <name evidence="12" type="ORF">TES1_0498</name>
</gene>
<evidence type="ECO:0000256" key="5">
    <source>
        <dbReference type="ARBA" id="ARBA00022598"/>
    </source>
</evidence>
<keyword evidence="13" id="KW-1185">Reference proteome</keyword>
<dbReference type="GO" id="GO:0004055">
    <property type="term" value="F:argininosuccinate synthase activity"/>
    <property type="evidence" value="ECO:0007669"/>
    <property type="project" value="UniProtKB-UniRule"/>
</dbReference>
<evidence type="ECO:0000256" key="7">
    <source>
        <dbReference type="ARBA" id="ARBA00022741"/>
    </source>
</evidence>
<dbReference type="InterPro" id="IPR048267">
    <property type="entry name" value="Arginosuc_syn_N"/>
</dbReference>
<sequence length="410" mass="46040">MKVVLAYSGGLDTSVILKLMQEKLNAEVITVTVDVGQKDDFKKIEEKALKFGAVKHYTIDAKEEFAKEYLAKAIKANALYEGAYPLATALARPLIAKKIVEIAKKENADAIAHGCTGKGNDQVRFDLAVKALYPEIKIIAPVREWGLTRDWEMEYAKKNGIPVKEKIYSIDENLWGRSIEGGILEDPSEEPPQEVFEWTLSPEKTPEKPEYVTIEFEEGVPVALNGKEMNLVELIETLNFIAGKHGVGRIDHIEDRTVGIKSREVYEAPAAITLIKAHKDLEKFVLTKWALEFKEIVDSKWSWLVYNGLWFEPLREALDAFINTVEEKVSGTVKVKLYKGNAIVVGRKSQNALYDINLATFEKSDYDQKLAIGFIELFGMQSVLAYSMANKSKPMEAFGSKKLEAEKVIS</sequence>
<feature type="binding site" evidence="9">
    <location>
        <position position="178"/>
    </location>
    <ligand>
        <name>L-citrulline</name>
        <dbReference type="ChEBI" id="CHEBI:57743"/>
    </ligand>
</feature>
<feature type="binding site" evidence="9">
    <location>
        <position position="121"/>
    </location>
    <ligand>
        <name>L-aspartate</name>
        <dbReference type="ChEBI" id="CHEBI:29991"/>
    </ligand>
</feature>
<keyword evidence="4 9" id="KW-0055">Arginine biosynthesis</keyword>
<evidence type="ECO:0000256" key="1">
    <source>
        <dbReference type="ARBA" id="ARBA00004967"/>
    </source>
</evidence>
<name>W0I575_9EURY</name>
<evidence type="ECO:0000256" key="4">
    <source>
        <dbReference type="ARBA" id="ARBA00022571"/>
    </source>
</evidence>
<dbReference type="Proteomes" id="UP000019027">
    <property type="component" value="Chromosome"/>
</dbReference>
<keyword evidence="7 9" id="KW-0547">Nucleotide-binding</keyword>
<feature type="binding site" evidence="9">
    <location>
        <position position="116"/>
    </location>
    <ligand>
        <name>L-aspartate</name>
        <dbReference type="ChEBI" id="CHEBI:29991"/>
    </ligand>
</feature>
<keyword evidence="8 9" id="KW-0067">ATP-binding</keyword>
<dbReference type="OrthoDB" id="5877at2157"/>
<evidence type="ECO:0000259" key="10">
    <source>
        <dbReference type="Pfam" id="PF00764"/>
    </source>
</evidence>
<dbReference type="GO" id="GO:0005524">
    <property type="term" value="F:ATP binding"/>
    <property type="evidence" value="ECO:0007669"/>
    <property type="project" value="UniProtKB-UniRule"/>
</dbReference>
<dbReference type="GO" id="GO:0006526">
    <property type="term" value="P:L-arginine biosynthetic process"/>
    <property type="evidence" value="ECO:0007669"/>
    <property type="project" value="UniProtKB-UniRule"/>
</dbReference>
<dbReference type="InterPro" id="IPR001518">
    <property type="entry name" value="Arginosuc_synth"/>
</dbReference>
<feature type="binding site" evidence="9">
    <location>
        <position position="84"/>
    </location>
    <ligand>
        <name>L-citrulline</name>
        <dbReference type="ChEBI" id="CHEBI:57743"/>
    </ligand>
</feature>
<feature type="binding site" evidence="9">
    <location>
        <position position="254"/>
    </location>
    <ligand>
        <name>L-citrulline</name>
        <dbReference type="ChEBI" id="CHEBI:57743"/>
    </ligand>
</feature>
<dbReference type="NCBIfam" id="NF001770">
    <property type="entry name" value="PRK00509.1"/>
    <property type="match status" value="1"/>
</dbReference>
<feature type="domain" description="Arginosuccinate synthase-like N-terminal" evidence="10">
    <location>
        <begin position="2"/>
        <end position="162"/>
    </location>
</feature>
<feature type="binding site" evidence="9">
    <location>
        <position position="120"/>
    </location>
    <ligand>
        <name>L-citrulline</name>
        <dbReference type="ChEBI" id="CHEBI:57743"/>
    </ligand>
</feature>
<comment type="pathway">
    <text evidence="1 9">Amino-acid biosynthesis; L-arginine biosynthesis; L-arginine from L-ornithine and carbamoyl phosphate: step 2/3.</text>
</comment>
<evidence type="ECO:0000313" key="13">
    <source>
        <dbReference type="Proteomes" id="UP000019027"/>
    </source>
</evidence>
<dbReference type="SUPFAM" id="SSF52402">
    <property type="entry name" value="Adenine nucleotide alpha hydrolases-like"/>
    <property type="match status" value="1"/>
</dbReference>
<dbReference type="SUPFAM" id="SSF69864">
    <property type="entry name" value="Argininosuccinate synthetase, C-terminal domain"/>
    <property type="match status" value="1"/>
</dbReference>
<dbReference type="InterPro" id="IPR018223">
    <property type="entry name" value="Arginosuc_synth_CS"/>
</dbReference>
<dbReference type="InterPro" id="IPR048268">
    <property type="entry name" value="Arginosuc_syn_C"/>
</dbReference>
<feature type="domain" description="Arginosuccinate synthase C-terminal" evidence="11">
    <location>
        <begin position="168"/>
        <end position="382"/>
    </location>
</feature>
<dbReference type="EMBL" id="CP006965">
    <property type="protein sequence ID" value="AHF79892.1"/>
    <property type="molecule type" value="Genomic_DNA"/>
</dbReference>
<feature type="binding site" evidence="9">
    <location>
        <position position="124"/>
    </location>
    <ligand>
        <name>L-citrulline</name>
        <dbReference type="ChEBI" id="CHEBI:57743"/>
    </ligand>
</feature>
<dbReference type="NCBIfam" id="TIGR00032">
    <property type="entry name" value="argG"/>
    <property type="match status" value="1"/>
</dbReference>
<organism evidence="12 13">
    <name type="scientific">Thermococcus paralvinellae</name>
    <dbReference type="NCBI Taxonomy" id="582419"/>
    <lineage>
        <taxon>Archaea</taxon>
        <taxon>Methanobacteriati</taxon>
        <taxon>Methanobacteriota</taxon>
        <taxon>Thermococci</taxon>
        <taxon>Thermococcales</taxon>
        <taxon>Thermococcaceae</taxon>
        <taxon>Thermococcus</taxon>
    </lineage>
</organism>
<dbReference type="GO" id="GO:0005737">
    <property type="term" value="C:cytoplasm"/>
    <property type="evidence" value="ECO:0007669"/>
    <property type="project" value="UniProtKB-SubCell"/>
</dbReference>
<evidence type="ECO:0000256" key="9">
    <source>
        <dbReference type="HAMAP-Rule" id="MF_00005"/>
    </source>
</evidence>
<comment type="subcellular location">
    <subcellularLocation>
        <location evidence="9">Cytoplasm</location>
    </subcellularLocation>
</comment>
<evidence type="ECO:0000313" key="12">
    <source>
        <dbReference type="EMBL" id="AHF79892.1"/>
    </source>
</evidence>
<dbReference type="PANTHER" id="PTHR11587">
    <property type="entry name" value="ARGININOSUCCINATE SYNTHASE"/>
    <property type="match status" value="1"/>
</dbReference>
<dbReference type="CDD" id="cd01999">
    <property type="entry name" value="ASS"/>
    <property type="match status" value="1"/>
</dbReference>
<dbReference type="Gene3D" id="3.40.50.620">
    <property type="entry name" value="HUPs"/>
    <property type="match status" value="1"/>
</dbReference>
<feature type="binding site" evidence="9">
    <location>
        <position position="169"/>
    </location>
    <ligand>
        <name>L-citrulline</name>
        <dbReference type="ChEBI" id="CHEBI:57743"/>
    </ligand>
</feature>
<feature type="binding site" evidence="9">
    <location>
        <begin position="6"/>
        <end position="14"/>
    </location>
    <ligand>
        <name>ATP</name>
        <dbReference type="ChEBI" id="CHEBI:30616"/>
    </ligand>
</feature>
<comment type="similarity">
    <text evidence="9">Belongs to the argininosuccinate synthase family. Type 1 subfamily.</text>
</comment>
<proteinExistence type="inferred from homology"/>
<dbReference type="EC" id="6.3.4.5" evidence="3 9"/>
<dbReference type="FunFam" id="3.40.50.620:FF:000019">
    <property type="entry name" value="Argininosuccinate synthase"/>
    <property type="match status" value="1"/>
</dbReference>
<feature type="binding site" evidence="9">
    <location>
        <position position="114"/>
    </location>
    <ligand>
        <name>ATP</name>
        <dbReference type="ChEBI" id="CHEBI:30616"/>
    </ligand>
</feature>
<comment type="subunit">
    <text evidence="2 9">Homotetramer.</text>
</comment>
<dbReference type="Gene3D" id="1.20.5.470">
    <property type="entry name" value="Single helix bin"/>
    <property type="match status" value="1"/>
</dbReference>
<dbReference type="UniPathway" id="UPA00068">
    <property type="reaction ID" value="UER00113"/>
</dbReference>
<keyword evidence="9" id="KW-0963">Cytoplasm</keyword>
<dbReference type="Gene3D" id="3.90.1260.10">
    <property type="entry name" value="Argininosuccinate synthetase, chain A, domain 2"/>
    <property type="match status" value="1"/>
</dbReference>
<feature type="binding site" evidence="9">
    <location>
        <position position="266"/>
    </location>
    <ligand>
        <name>L-citrulline</name>
        <dbReference type="ChEBI" id="CHEBI:57743"/>
    </ligand>
</feature>
<keyword evidence="5 9" id="KW-0436">Ligase</keyword>
<evidence type="ECO:0000256" key="6">
    <source>
        <dbReference type="ARBA" id="ARBA00022605"/>
    </source>
</evidence>
<comment type="caution">
    <text evidence="9">Lacks conserved residue(s) required for the propagation of feature annotation.</text>
</comment>
<dbReference type="FunFam" id="3.90.1260.10:FF:000007">
    <property type="entry name" value="Argininosuccinate synthase"/>
    <property type="match status" value="1"/>
</dbReference>
<accession>W0I575</accession>
<dbReference type="GeneID" id="24907521"/>
<dbReference type="Pfam" id="PF00764">
    <property type="entry name" value="Arginosuc_synth"/>
    <property type="match status" value="1"/>
</dbReference>
<evidence type="ECO:0000259" key="11">
    <source>
        <dbReference type="Pfam" id="PF20979"/>
    </source>
</evidence>
<dbReference type="NCBIfam" id="NF010392">
    <property type="entry name" value="PRK13820.1"/>
    <property type="match status" value="1"/>
</dbReference>
<dbReference type="PROSITE" id="PS00565">
    <property type="entry name" value="ARGININOSUCCIN_SYN_2"/>
    <property type="match status" value="1"/>
</dbReference>
<dbReference type="PANTHER" id="PTHR11587:SF2">
    <property type="entry name" value="ARGININOSUCCINATE SYNTHASE"/>
    <property type="match status" value="1"/>
</dbReference>
<dbReference type="RefSeq" id="WP_042679931.1">
    <property type="nucleotide sequence ID" value="NZ_CP006965.1"/>
</dbReference>
<dbReference type="InterPro" id="IPR024074">
    <property type="entry name" value="AS_cat/multimer_dom_body"/>
</dbReference>
<dbReference type="GO" id="GO:0000053">
    <property type="term" value="P:argininosuccinate metabolic process"/>
    <property type="evidence" value="ECO:0007669"/>
    <property type="project" value="TreeGrafter"/>
</dbReference>
<dbReference type="Pfam" id="PF20979">
    <property type="entry name" value="Arginosuc_syn_C"/>
    <property type="match status" value="1"/>
</dbReference>
<keyword evidence="6 9" id="KW-0028">Amino-acid biosynthesis</keyword>
<protein>
    <recommendedName>
        <fullName evidence="3 9">Argininosuccinate synthase</fullName>
        <ecNumber evidence="3 9">6.3.4.5</ecNumber>
    </recommendedName>
    <alternativeName>
        <fullName evidence="9">Citrulline--aspartate ligase</fullName>
    </alternativeName>
</protein>
<feature type="binding site" evidence="9">
    <location>
        <position position="120"/>
    </location>
    <ligand>
        <name>L-aspartate</name>
        <dbReference type="ChEBI" id="CHEBI:29991"/>
    </ligand>
</feature>
<dbReference type="KEGG" id="ths:TES1_0498"/>
<dbReference type="AlphaFoldDB" id="W0I575"/>
<evidence type="ECO:0000256" key="3">
    <source>
        <dbReference type="ARBA" id="ARBA00012286"/>
    </source>
</evidence>
<dbReference type="HOGENOM" id="CLU_032784_4_2_2"/>
<dbReference type="InterPro" id="IPR023434">
    <property type="entry name" value="Arginosuc_synth_type_1_subfam"/>
</dbReference>
<evidence type="ECO:0000256" key="8">
    <source>
        <dbReference type="ARBA" id="ARBA00022840"/>
    </source>
</evidence>
<evidence type="ECO:0000256" key="2">
    <source>
        <dbReference type="ARBA" id="ARBA00011881"/>
    </source>
</evidence>
<dbReference type="HAMAP" id="MF_00005">
    <property type="entry name" value="Arg_succ_synth_type1"/>
    <property type="match status" value="1"/>
</dbReference>
<dbReference type="PROSITE" id="PS00564">
    <property type="entry name" value="ARGININOSUCCIN_SYN_1"/>
    <property type="match status" value="1"/>
</dbReference>
<dbReference type="GO" id="GO:0000050">
    <property type="term" value="P:urea cycle"/>
    <property type="evidence" value="ECO:0007669"/>
    <property type="project" value="TreeGrafter"/>
</dbReference>
<comment type="catalytic activity">
    <reaction evidence="9">
        <text>L-citrulline + L-aspartate + ATP = 2-(N(omega)-L-arginino)succinate + AMP + diphosphate + H(+)</text>
        <dbReference type="Rhea" id="RHEA:10932"/>
        <dbReference type="ChEBI" id="CHEBI:15378"/>
        <dbReference type="ChEBI" id="CHEBI:29991"/>
        <dbReference type="ChEBI" id="CHEBI:30616"/>
        <dbReference type="ChEBI" id="CHEBI:33019"/>
        <dbReference type="ChEBI" id="CHEBI:57472"/>
        <dbReference type="ChEBI" id="CHEBI:57743"/>
        <dbReference type="ChEBI" id="CHEBI:456215"/>
        <dbReference type="EC" id="6.3.4.5"/>
    </reaction>
</comment>
<reference evidence="12 13" key="1">
    <citation type="journal article" date="2014" name="Int. J. Syst. Evol. Microbiol.">
        <title>Thermococcus paralvinellae sp. nov. and Thermococcus cleftensis sp. nov. of hyperthermophilic heterotrophs from deep-sea hydrothermal vents.</title>
        <authorList>
            <person name="Hensley S.A."/>
            <person name="Jung J.H."/>
            <person name="Park C.S."/>
            <person name="Holden J.F."/>
        </authorList>
    </citation>
    <scope>NUCLEOTIDE SEQUENCE [LARGE SCALE GENOMIC DNA]</scope>
    <source>
        <strain evidence="12 13">ES1</strain>
    </source>
</reference>
<dbReference type="STRING" id="582419.TES1_0498"/>